<accession>A0A4R2LC62</accession>
<evidence type="ECO:0000259" key="6">
    <source>
        <dbReference type="SMART" id="SM00226"/>
    </source>
</evidence>
<dbReference type="InterPro" id="IPR036196">
    <property type="entry name" value="Ptyr_pPase_sf"/>
</dbReference>
<dbReference type="SMART" id="SM00226">
    <property type="entry name" value="LMWPc"/>
    <property type="match status" value="1"/>
</dbReference>
<reference evidence="7 8" key="1">
    <citation type="submission" date="2019-03" db="EMBL/GenBank/DDBJ databases">
        <title>Genomic Encyclopedia of Type Strains, Phase IV (KMG-IV): sequencing the most valuable type-strain genomes for metagenomic binning, comparative biology and taxonomic classification.</title>
        <authorList>
            <person name="Goeker M."/>
        </authorList>
    </citation>
    <scope>NUCLEOTIDE SEQUENCE [LARGE SCALE GENOMIC DNA]</scope>
    <source>
        <strain evidence="7 8">DSM 25287</strain>
    </source>
</reference>
<feature type="active site" description="Nucleophile" evidence="5">
    <location>
        <position position="29"/>
    </location>
</feature>
<dbReference type="PRINTS" id="PR00719">
    <property type="entry name" value="LMWPTPASE"/>
</dbReference>
<dbReference type="AlphaFoldDB" id="A0A4R2LC62"/>
<keyword evidence="8" id="KW-1185">Reference proteome</keyword>
<evidence type="ECO:0000313" key="8">
    <source>
        <dbReference type="Proteomes" id="UP000295765"/>
    </source>
</evidence>
<keyword evidence="3" id="KW-0378">Hydrolase</keyword>
<dbReference type="RefSeq" id="WP_132538876.1">
    <property type="nucleotide sequence ID" value="NZ_SLWY01000003.1"/>
</dbReference>
<dbReference type="CDD" id="cd16343">
    <property type="entry name" value="LMWPTP"/>
    <property type="match status" value="1"/>
</dbReference>
<gene>
    <name evidence="7" type="ORF">EV699_103164</name>
</gene>
<keyword evidence="4" id="KW-0904">Protein phosphatase</keyword>
<dbReference type="PANTHER" id="PTHR11717:SF7">
    <property type="entry name" value="LOW MOLECULAR WEIGHT PHOSPHOTYROSINE PROTEIN PHOSPHATASE"/>
    <property type="match status" value="1"/>
</dbReference>
<dbReference type="InterPro" id="IPR050438">
    <property type="entry name" value="LMW_PTPase"/>
</dbReference>
<dbReference type="OrthoDB" id="9784339at2"/>
<dbReference type="Pfam" id="PF01451">
    <property type="entry name" value="LMWPc"/>
    <property type="match status" value="1"/>
</dbReference>
<evidence type="ECO:0000256" key="4">
    <source>
        <dbReference type="ARBA" id="ARBA00022912"/>
    </source>
</evidence>
<evidence type="ECO:0000256" key="5">
    <source>
        <dbReference type="PIRSR" id="PIRSR617867-1"/>
    </source>
</evidence>
<comment type="caution">
    <text evidence="7">The sequence shown here is derived from an EMBL/GenBank/DDBJ whole genome shotgun (WGS) entry which is preliminary data.</text>
</comment>
<dbReference type="InterPro" id="IPR023485">
    <property type="entry name" value="Ptyr_pPase"/>
</dbReference>
<feature type="active site" description="Proton donor" evidence="5">
    <location>
        <position position="147"/>
    </location>
</feature>
<dbReference type="EMBL" id="SLWY01000003">
    <property type="protein sequence ID" value="TCO83114.1"/>
    <property type="molecule type" value="Genomic_DNA"/>
</dbReference>
<dbReference type="GO" id="GO:0004725">
    <property type="term" value="F:protein tyrosine phosphatase activity"/>
    <property type="evidence" value="ECO:0007669"/>
    <property type="project" value="UniProtKB-EC"/>
</dbReference>
<dbReference type="InterPro" id="IPR017867">
    <property type="entry name" value="Tyr_phospatase_low_mol_wt"/>
</dbReference>
<feature type="domain" description="Phosphotyrosine protein phosphatase I" evidence="6">
    <location>
        <begin position="23"/>
        <end position="173"/>
    </location>
</feature>
<dbReference type="Gene3D" id="3.40.50.2300">
    <property type="match status" value="1"/>
</dbReference>
<proteinExistence type="inferred from homology"/>
<protein>
    <recommendedName>
        <fullName evidence="2">protein-tyrosine-phosphatase</fullName>
        <ecNumber evidence="2">3.1.3.48</ecNumber>
    </recommendedName>
</protein>
<comment type="similarity">
    <text evidence="1">Belongs to the low molecular weight phosphotyrosine protein phosphatase family.</text>
</comment>
<name>A0A4R2LC62_9GAMM</name>
<feature type="active site" evidence="5">
    <location>
        <position position="35"/>
    </location>
</feature>
<dbReference type="PANTHER" id="PTHR11717">
    <property type="entry name" value="LOW MOLECULAR WEIGHT PROTEIN TYROSINE PHOSPHATASE"/>
    <property type="match status" value="1"/>
</dbReference>
<dbReference type="Proteomes" id="UP000295765">
    <property type="component" value="Unassembled WGS sequence"/>
</dbReference>
<organism evidence="7 8">
    <name type="scientific">Plasticicumulans lactativorans</name>
    <dbReference type="NCBI Taxonomy" id="1133106"/>
    <lineage>
        <taxon>Bacteria</taxon>
        <taxon>Pseudomonadati</taxon>
        <taxon>Pseudomonadota</taxon>
        <taxon>Gammaproteobacteria</taxon>
        <taxon>Candidatus Competibacteraceae</taxon>
        <taxon>Plasticicumulans</taxon>
    </lineage>
</organism>
<sequence length="180" mass="19797">MGILDRFFRPEKPDAAEPDQYLAGVLFVCMGNICRSPSAEGVLRQRLAGAGLTRHVLVDSAGTHAGHVGSPPDRRSQEAALRRGVDLSRLRARRLELADLDRFDYVLAMDLDNLAGIQALAEGAAHRAQLGLLLDFAPQLGVREVPDPYYGGRSGFERVLDLIDAGVDGLFDHLRRQHRF</sequence>
<evidence type="ECO:0000256" key="3">
    <source>
        <dbReference type="ARBA" id="ARBA00022801"/>
    </source>
</evidence>
<evidence type="ECO:0000256" key="1">
    <source>
        <dbReference type="ARBA" id="ARBA00011063"/>
    </source>
</evidence>
<evidence type="ECO:0000256" key="2">
    <source>
        <dbReference type="ARBA" id="ARBA00013064"/>
    </source>
</evidence>
<evidence type="ECO:0000313" key="7">
    <source>
        <dbReference type="EMBL" id="TCO83114.1"/>
    </source>
</evidence>
<dbReference type="SUPFAM" id="SSF52788">
    <property type="entry name" value="Phosphotyrosine protein phosphatases I"/>
    <property type="match status" value="1"/>
</dbReference>
<dbReference type="EC" id="3.1.3.48" evidence="2"/>